<dbReference type="HOGENOM" id="CLU_964412_0_0_1"/>
<feature type="domain" description="Ubiquitin-like" evidence="1">
    <location>
        <begin position="4"/>
        <end position="72"/>
    </location>
</feature>
<sequence>MHIIKIVYINAKEYDMIVGDDETVLEVKNRIYSSFGRELPVEKQQLEFNGLEMQDENTMQCYQIDNYDKILVREMYGISVFRPLNLSSGQSNERYGLIVHKDYTVGDLKLMLQRQFGFDITRIRLTLPNLMSNYLMDDVKIGDYDIFAGSTVITMQVRIEIDGVFSMEVEDNATVEDLKIQIRQTLGLRFPQLQLNGVILQSNRTLRSYQIPSHSHITVLDMYFITCMVARTKIGITFHLPYTLFVHKGNTFGDLRLILQTKHGIDMTNMRFELLDLPGSEPTDNCAIYYVGLDADTTLYVSEN</sequence>
<dbReference type="GO" id="GO:0031593">
    <property type="term" value="F:polyubiquitin modification-dependent protein binding"/>
    <property type="evidence" value="ECO:0000318"/>
    <property type="project" value="GO_Central"/>
</dbReference>
<feature type="domain" description="Ubiquitin-like" evidence="1">
    <location>
        <begin position="153"/>
        <end position="220"/>
    </location>
</feature>
<name>B9H1G8_POPTR</name>
<dbReference type="Proteomes" id="UP000006729">
    <property type="component" value="Chromosome 4"/>
</dbReference>
<dbReference type="PROSITE" id="PS50053">
    <property type="entry name" value="UBIQUITIN_2"/>
    <property type="match status" value="3"/>
</dbReference>
<evidence type="ECO:0000313" key="2">
    <source>
        <dbReference type="EMBL" id="PNT39177.1"/>
    </source>
</evidence>
<dbReference type="Gene3D" id="3.10.20.90">
    <property type="entry name" value="Phosphatidylinositol 3-kinase Catalytic Subunit, Chain A, domain 1"/>
    <property type="match status" value="3"/>
</dbReference>
<reference evidence="2 3" key="1">
    <citation type="journal article" date="2006" name="Science">
        <title>The genome of black cottonwood, Populus trichocarpa (Torr. &amp; Gray).</title>
        <authorList>
            <person name="Tuskan G.A."/>
            <person name="Difazio S."/>
            <person name="Jansson S."/>
            <person name="Bohlmann J."/>
            <person name="Grigoriev I."/>
            <person name="Hellsten U."/>
            <person name="Putnam N."/>
            <person name="Ralph S."/>
            <person name="Rombauts S."/>
            <person name="Salamov A."/>
            <person name="Schein J."/>
            <person name="Sterck L."/>
            <person name="Aerts A."/>
            <person name="Bhalerao R.R."/>
            <person name="Bhalerao R.P."/>
            <person name="Blaudez D."/>
            <person name="Boerjan W."/>
            <person name="Brun A."/>
            <person name="Brunner A."/>
            <person name="Busov V."/>
            <person name="Campbell M."/>
            <person name="Carlson J."/>
            <person name="Chalot M."/>
            <person name="Chapman J."/>
            <person name="Chen G.L."/>
            <person name="Cooper D."/>
            <person name="Coutinho P.M."/>
            <person name="Couturier J."/>
            <person name="Covert S."/>
            <person name="Cronk Q."/>
            <person name="Cunningham R."/>
            <person name="Davis J."/>
            <person name="Degroeve S."/>
            <person name="Dejardin A."/>
            <person name="Depamphilis C."/>
            <person name="Detter J."/>
            <person name="Dirks B."/>
            <person name="Dubchak I."/>
            <person name="Duplessis S."/>
            <person name="Ehlting J."/>
            <person name="Ellis B."/>
            <person name="Gendler K."/>
            <person name="Goodstein D."/>
            <person name="Gribskov M."/>
            <person name="Grimwood J."/>
            <person name="Groover A."/>
            <person name="Gunter L."/>
            <person name="Hamberger B."/>
            <person name="Heinze B."/>
            <person name="Helariutta Y."/>
            <person name="Henrissat B."/>
            <person name="Holligan D."/>
            <person name="Holt R."/>
            <person name="Huang W."/>
            <person name="Islam-Faridi N."/>
            <person name="Jones S."/>
            <person name="Jones-Rhoades M."/>
            <person name="Jorgensen R."/>
            <person name="Joshi C."/>
            <person name="Kangasjarvi J."/>
            <person name="Karlsson J."/>
            <person name="Kelleher C."/>
            <person name="Kirkpatrick R."/>
            <person name="Kirst M."/>
            <person name="Kohler A."/>
            <person name="Kalluri U."/>
            <person name="Larimer F."/>
            <person name="Leebens-Mack J."/>
            <person name="Leple J.C."/>
            <person name="Locascio P."/>
            <person name="Lou Y."/>
            <person name="Lucas S."/>
            <person name="Martin F."/>
            <person name="Montanini B."/>
            <person name="Napoli C."/>
            <person name="Nelson D.R."/>
            <person name="Nelson C."/>
            <person name="Nieminen K."/>
            <person name="Nilsson O."/>
            <person name="Pereda V."/>
            <person name="Peter G."/>
            <person name="Philippe R."/>
            <person name="Pilate G."/>
            <person name="Poliakov A."/>
            <person name="Razumovskaya J."/>
            <person name="Richardson P."/>
            <person name="Rinaldi C."/>
            <person name="Ritland K."/>
            <person name="Rouze P."/>
            <person name="Ryaboy D."/>
            <person name="Schmutz J."/>
            <person name="Schrader J."/>
            <person name="Segerman B."/>
            <person name="Shin H."/>
            <person name="Siddiqui A."/>
            <person name="Sterky F."/>
            <person name="Terry A."/>
            <person name="Tsai C.J."/>
            <person name="Uberbacher E."/>
            <person name="Unneberg P."/>
            <person name="Vahala J."/>
            <person name="Wall K."/>
            <person name="Wessler S."/>
            <person name="Yang G."/>
            <person name="Yin T."/>
            <person name="Douglas C."/>
            <person name="Marra M."/>
            <person name="Sandberg G."/>
            <person name="Van de Peer Y."/>
            <person name="Rokhsar D."/>
        </authorList>
    </citation>
    <scope>NUCLEOTIDE SEQUENCE [LARGE SCALE GENOMIC DNA]</scope>
    <source>
        <strain evidence="3">cv. Nisqually</strain>
    </source>
</reference>
<dbReference type="GO" id="GO:0005829">
    <property type="term" value="C:cytosol"/>
    <property type="evidence" value="ECO:0000318"/>
    <property type="project" value="GO_Central"/>
</dbReference>
<dbReference type="GO" id="GO:0005654">
    <property type="term" value="C:nucleoplasm"/>
    <property type="evidence" value="ECO:0000318"/>
    <property type="project" value="GO_Central"/>
</dbReference>
<dbReference type="SMART" id="SM00213">
    <property type="entry name" value="UBQ"/>
    <property type="match status" value="2"/>
</dbReference>
<keyword evidence="3" id="KW-1185">Reference proteome</keyword>
<evidence type="ECO:0000313" key="3">
    <source>
        <dbReference type="Proteomes" id="UP000006729"/>
    </source>
</evidence>
<dbReference type="EMBL" id="CM009293">
    <property type="protein sequence ID" value="PNT39177.1"/>
    <property type="molecule type" value="Genomic_DNA"/>
</dbReference>
<gene>
    <name evidence="2" type="ORF">POPTR_004G021700</name>
</gene>
<dbReference type="GO" id="GO:0070628">
    <property type="term" value="F:proteasome binding"/>
    <property type="evidence" value="ECO:0000318"/>
    <property type="project" value="GO_Central"/>
</dbReference>
<evidence type="ECO:0000259" key="1">
    <source>
        <dbReference type="PROSITE" id="PS50053"/>
    </source>
</evidence>
<proteinExistence type="predicted"/>
<dbReference type="PANTHER" id="PTHR10621">
    <property type="entry name" value="UV EXCISION REPAIR PROTEIN RAD23"/>
    <property type="match status" value="1"/>
</dbReference>
<dbReference type="GO" id="GO:0043130">
    <property type="term" value="F:ubiquitin binding"/>
    <property type="evidence" value="ECO:0000318"/>
    <property type="project" value="GO_Central"/>
</dbReference>
<dbReference type="SUPFAM" id="SSF54236">
    <property type="entry name" value="Ubiquitin-like"/>
    <property type="match status" value="3"/>
</dbReference>
<dbReference type="GO" id="GO:0043161">
    <property type="term" value="P:proteasome-mediated ubiquitin-dependent protein catabolic process"/>
    <property type="evidence" value="ECO:0000318"/>
    <property type="project" value="GO_Central"/>
</dbReference>
<dbReference type="InParanoid" id="B9H1G8"/>
<dbReference type="STRING" id="3694.B9H1G8"/>
<accession>B9H1G8</accession>
<dbReference type="CDD" id="cd17039">
    <property type="entry name" value="Ubl_ubiquitin_like"/>
    <property type="match status" value="3"/>
</dbReference>
<dbReference type="InterPro" id="IPR000626">
    <property type="entry name" value="Ubiquitin-like_dom"/>
</dbReference>
<feature type="domain" description="Ubiquitin-like" evidence="1">
    <location>
        <begin position="82"/>
        <end position="155"/>
    </location>
</feature>
<dbReference type="PANTHER" id="PTHR10621:SF61">
    <property type="entry name" value="UBIQUITIN FAMILY PROTEIN"/>
    <property type="match status" value="1"/>
</dbReference>
<dbReference type="InterPro" id="IPR029071">
    <property type="entry name" value="Ubiquitin-like_domsf"/>
</dbReference>
<protein>
    <recommendedName>
        <fullName evidence="1">Ubiquitin-like domain-containing protein</fullName>
    </recommendedName>
</protein>
<dbReference type="Pfam" id="PF00240">
    <property type="entry name" value="ubiquitin"/>
    <property type="match status" value="2"/>
</dbReference>
<dbReference type="AlphaFoldDB" id="B9H1G8"/>
<organism evidence="2 3">
    <name type="scientific">Populus trichocarpa</name>
    <name type="common">Western balsam poplar</name>
    <name type="synonym">Populus balsamifera subsp. trichocarpa</name>
    <dbReference type="NCBI Taxonomy" id="3694"/>
    <lineage>
        <taxon>Eukaryota</taxon>
        <taxon>Viridiplantae</taxon>
        <taxon>Streptophyta</taxon>
        <taxon>Embryophyta</taxon>
        <taxon>Tracheophyta</taxon>
        <taxon>Spermatophyta</taxon>
        <taxon>Magnoliopsida</taxon>
        <taxon>eudicotyledons</taxon>
        <taxon>Gunneridae</taxon>
        <taxon>Pentapetalae</taxon>
        <taxon>rosids</taxon>
        <taxon>fabids</taxon>
        <taxon>Malpighiales</taxon>
        <taxon>Salicaceae</taxon>
        <taxon>Saliceae</taxon>
        <taxon>Populus</taxon>
    </lineage>
</organism>